<evidence type="ECO:0000313" key="6">
    <source>
        <dbReference type="Proteomes" id="UP000095390"/>
    </source>
</evidence>
<feature type="domain" description="Sporulation stage II protein D amidase enhancer LytB N-terminal" evidence="1">
    <location>
        <begin position="43"/>
        <end position="195"/>
    </location>
</feature>
<protein>
    <submittedName>
        <fullName evidence="3">H-34</fullName>
    </submittedName>
    <submittedName>
        <fullName evidence="4">SpoIID/LytB domain-containing protein</fullName>
    </submittedName>
</protein>
<proteinExistence type="predicted"/>
<dbReference type="EMBL" id="CYZL01000010">
    <property type="protein sequence ID" value="CUO23277.1"/>
    <property type="molecule type" value="Genomic_DNA"/>
</dbReference>
<dbReference type="EMBL" id="QSID01000002">
    <property type="protein sequence ID" value="RHC67391.1"/>
    <property type="molecule type" value="Genomic_DNA"/>
</dbReference>
<dbReference type="Pfam" id="PF08486">
    <property type="entry name" value="SpoIID"/>
    <property type="match status" value="1"/>
</dbReference>
<evidence type="ECO:0000313" key="2">
    <source>
        <dbReference type="EMBL" id="CUN16612.1"/>
    </source>
</evidence>
<dbReference type="OrthoDB" id="9794671at2"/>
<dbReference type="InterPro" id="IPR013486">
    <property type="entry name" value="SpoIID/LytB"/>
</dbReference>
<keyword evidence="8" id="KW-1185">Reference proteome</keyword>
<evidence type="ECO:0000313" key="7">
    <source>
        <dbReference type="Proteomes" id="UP000095679"/>
    </source>
</evidence>
<organism evidence="3 7">
    <name type="scientific">Anaerobutyricum hallii</name>
    <dbReference type="NCBI Taxonomy" id="39488"/>
    <lineage>
        <taxon>Bacteria</taxon>
        <taxon>Bacillati</taxon>
        <taxon>Bacillota</taxon>
        <taxon>Clostridia</taxon>
        <taxon>Lachnospirales</taxon>
        <taxon>Lachnospiraceae</taxon>
        <taxon>Anaerobutyricum</taxon>
    </lineage>
</organism>
<evidence type="ECO:0000259" key="1">
    <source>
        <dbReference type="Pfam" id="PF08486"/>
    </source>
</evidence>
<dbReference type="AlphaFoldDB" id="A0A174DDB8"/>
<dbReference type="Proteomes" id="UP000284621">
    <property type="component" value="Unassembled WGS sequence"/>
</dbReference>
<evidence type="ECO:0000313" key="4">
    <source>
        <dbReference type="EMBL" id="RGZ80150.1"/>
    </source>
</evidence>
<dbReference type="GO" id="GO:0030435">
    <property type="term" value="P:sporulation resulting in formation of a cellular spore"/>
    <property type="evidence" value="ECO:0007669"/>
    <property type="project" value="InterPro"/>
</dbReference>
<dbReference type="NCBIfam" id="TIGR02669">
    <property type="entry name" value="SpoIID_LytB"/>
    <property type="match status" value="1"/>
</dbReference>
<reference evidence="8 9" key="2">
    <citation type="submission" date="2018-08" db="EMBL/GenBank/DDBJ databases">
        <title>A genome reference for cultivated species of the human gut microbiota.</title>
        <authorList>
            <person name="Zou Y."/>
            <person name="Xue W."/>
            <person name="Luo G."/>
        </authorList>
    </citation>
    <scope>NUCLEOTIDE SEQUENCE [LARGE SCALE GENOMIC DNA]</scope>
    <source>
        <strain evidence="5 8">AM34-3LB</strain>
        <strain evidence="4 9">AM48-23BH</strain>
    </source>
</reference>
<evidence type="ECO:0000313" key="8">
    <source>
        <dbReference type="Proteomes" id="UP000284621"/>
    </source>
</evidence>
<sequence>MKKLALYILFIFGALLIPTIATILISGNMGVADIKMGITVEMKNGEKMDGEQFVIGMAASELSYIKEEEALKAWMIVCRTNFVKAASGESNSKKVGSETDMTVAQKTRNIANAASTQNSGNTTNVVGIQNSNNVKDVQSTEIINRKYQNIRQENLNLDYISMKELEENNGRKAYLEIKKKLEDASDATFGQVLTYENKYADALYHEVSIGKTVSSEEMYSVAVPYLISVDSSQDVESPDYMDVKVLPYDEVLQKLTKADKSGNLAKTDKSQNIKILKSSLKITKHTENGFVQEITAKDNKWTGEEWKKIFALNSTNFYLENYNGKLRMVTVGKGHDMGMSLYGANALAEKQITAATILSYYYPGTKVVTPDLPQAK</sequence>
<dbReference type="EMBL" id="QSEP01000093">
    <property type="protein sequence ID" value="RGZ80150.1"/>
    <property type="molecule type" value="Genomic_DNA"/>
</dbReference>
<dbReference type="EMBL" id="CYYC01000041">
    <property type="protein sequence ID" value="CUN16612.1"/>
    <property type="molecule type" value="Genomic_DNA"/>
</dbReference>
<evidence type="ECO:0000313" key="9">
    <source>
        <dbReference type="Proteomes" id="UP000286561"/>
    </source>
</evidence>
<dbReference type="Proteomes" id="UP000095390">
    <property type="component" value="Unassembled WGS sequence"/>
</dbReference>
<accession>A0A174DDB8</accession>
<evidence type="ECO:0000313" key="3">
    <source>
        <dbReference type="EMBL" id="CUO23277.1"/>
    </source>
</evidence>
<dbReference type="Proteomes" id="UP000286561">
    <property type="component" value="Unassembled WGS sequence"/>
</dbReference>
<dbReference type="RefSeq" id="WP_005351799.1">
    <property type="nucleotide sequence ID" value="NZ_BLYK01000015.1"/>
</dbReference>
<dbReference type="InterPro" id="IPR013693">
    <property type="entry name" value="SpoIID/LytB_N"/>
</dbReference>
<dbReference type="Proteomes" id="UP000095679">
    <property type="component" value="Unassembled WGS sequence"/>
</dbReference>
<gene>
    <name evidence="5" type="ORF">DW833_01740</name>
    <name evidence="4" type="ORF">DW972_11820</name>
    <name evidence="3" type="ORF">ERS852450_01419</name>
    <name evidence="2" type="ORF">ERS852578_02603</name>
</gene>
<dbReference type="GeneID" id="75047286"/>
<reference evidence="6 7" key="1">
    <citation type="submission" date="2015-09" db="EMBL/GenBank/DDBJ databases">
        <authorList>
            <consortium name="Pathogen Informatics"/>
        </authorList>
    </citation>
    <scope>NUCLEOTIDE SEQUENCE [LARGE SCALE GENOMIC DNA]</scope>
    <source>
        <strain evidence="3 7">2789STDY5834835</strain>
        <strain evidence="2 6">2789STDY5834966</strain>
    </source>
</reference>
<evidence type="ECO:0000313" key="5">
    <source>
        <dbReference type="EMBL" id="RHC67391.1"/>
    </source>
</evidence>
<name>A0A174DDB8_9FIRM</name>